<reference evidence="2" key="1">
    <citation type="journal article" date="2019" name="Int. J. Syst. Evol. Microbiol.">
        <title>The Global Catalogue of Microorganisms (GCM) 10K type strain sequencing project: providing services to taxonomists for standard genome sequencing and annotation.</title>
        <authorList>
            <consortium name="The Broad Institute Genomics Platform"/>
            <consortium name="The Broad Institute Genome Sequencing Center for Infectious Disease"/>
            <person name="Wu L."/>
            <person name="Ma J."/>
        </authorList>
    </citation>
    <scope>NUCLEOTIDE SEQUENCE [LARGE SCALE GENOMIC DNA]</scope>
    <source>
        <strain evidence="2">JCM 4788</strain>
    </source>
</reference>
<dbReference type="Proteomes" id="UP001500879">
    <property type="component" value="Unassembled WGS sequence"/>
</dbReference>
<evidence type="ECO:0008006" key="3">
    <source>
        <dbReference type="Google" id="ProtNLM"/>
    </source>
</evidence>
<name>A0ABP3I6S6_9ACTN</name>
<dbReference type="InterPro" id="IPR036280">
    <property type="entry name" value="Multihaem_cyt_sf"/>
</dbReference>
<keyword evidence="2" id="KW-1185">Reference proteome</keyword>
<comment type="caution">
    <text evidence="1">The sequence shown here is derived from an EMBL/GenBank/DDBJ whole genome shotgun (WGS) entry which is preliminary data.</text>
</comment>
<dbReference type="EMBL" id="BAAABX010000009">
    <property type="protein sequence ID" value="GAA0392432.1"/>
    <property type="molecule type" value="Genomic_DNA"/>
</dbReference>
<dbReference type="Pfam" id="PF09947">
    <property type="entry name" value="DUF2180"/>
    <property type="match status" value="1"/>
</dbReference>
<sequence>MNCYDCHAADGTGTPAVAVCHGCNSGLCPAHLRVTRPELRRPNGLGASHAPARVRRLWCATCHAASAPVTAGHTSPSA</sequence>
<evidence type="ECO:0000313" key="1">
    <source>
        <dbReference type="EMBL" id="GAA0392432.1"/>
    </source>
</evidence>
<dbReference type="RefSeq" id="WP_344020514.1">
    <property type="nucleotide sequence ID" value="NZ_BAAABX010000009.1"/>
</dbReference>
<organism evidence="1 2">
    <name type="scientific">Streptomyces luteireticuli</name>
    <dbReference type="NCBI Taxonomy" id="173858"/>
    <lineage>
        <taxon>Bacteria</taxon>
        <taxon>Bacillati</taxon>
        <taxon>Actinomycetota</taxon>
        <taxon>Actinomycetes</taxon>
        <taxon>Kitasatosporales</taxon>
        <taxon>Streptomycetaceae</taxon>
        <taxon>Streptomyces</taxon>
    </lineage>
</organism>
<protein>
    <recommendedName>
        <fullName evidence="3">DUF2180 family protein</fullName>
    </recommendedName>
</protein>
<evidence type="ECO:0000313" key="2">
    <source>
        <dbReference type="Proteomes" id="UP001500879"/>
    </source>
</evidence>
<dbReference type="SUPFAM" id="SSF48695">
    <property type="entry name" value="Multiheme cytochromes"/>
    <property type="match status" value="1"/>
</dbReference>
<proteinExistence type="predicted"/>
<gene>
    <name evidence="1" type="ORF">GCM10010357_11510</name>
</gene>
<accession>A0ABP3I6S6</accession>
<dbReference type="InterPro" id="IPR017211">
    <property type="entry name" value="UCP037465_Znf"/>
</dbReference>